<feature type="domain" description="Band 7" evidence="1">
    <location>
        <begin position="3"/>
        <end position="90"/>
    </location>
</feature>
<dbReference type="InterPro" id="IPR001972">
    <property type="entry name" value="Stomatin_HflK_fam"/>
</dbReference>
<dbReference type="Gene3D" id="3.30.479.30">
    <property type="entry name" value="Band 7 domain"/>
    <property type="match status" value="1"/>
</dbReference>
<dbReference type="AlphaFoldDB" id="A0A383AMC6"/>
<dbReference type="InterPro" id="IPR050710">
    <property type="entry name" value="Band7/mec-2_domain"/>
</dbReference>
<dbReference type="EMBL" id="UINC01193217">
    <property type="protein sequence ID" value="SVE08719.1"/>
    <property type="molecule type" value="Genomic_DNA"/>
</dbReference>
<dbReference type="InterPro" id="IPR036013">
    <property type="entry name" value="Band_7/SPFH_dom_sf"/>
</dbReference>
<evidence type="ECO:0000313" key="2">
    <source>
        <dbReference type="EMBL" id="SVE08719.1"/>
    </source>
</evidence>
<dbReference type="SUPFAM" id="SSF117892">
    <property type="entry name" value="Band 7/SPFH domain"/>
    <property type="match status" value="1"/>
</dbReference>
<name>A0A383AMC6_9ZZZZ</name>
<proteinExistence type="predicted"/>
<protein>
    <recommendedName>
        <fullName evidence="1">Band 7 domain-containing protein</fullName>
    </recommendedName>
</protein>
<dbReference type="InterPro" id="IPR001107">
    <property type="entry name" value="Band_7"/>
</dbReference>
<dbReference type="PANTHER" id="PTHR43327:SF10">
    <property type="entry name" value="STOMATIN-LIKE PROTEIN 2, MITOCHONDRIAL"/>
    <property type="match status" value="1"/>
</dbReference>
<organism evidence="2">
    <name type="scientific">marine metagenome</name>
    <dbReference type="NCBI Taxonomy" id="408172"/>
    <lineage>
        <taxon>unclassified sequences</taxon>
        <taxon>metagenomes</taxon>
        <taxon>ecological metagenomes</taxon>
    </lineage>
</organism>
<sequence length="232" mass="25773">NLGEALIKLMETTIRQEVGRQNSDDLIVSRQQIGTNVQRELEKATDLWGIKITRIEIQEIKFDESLQDNLVKQREAELVKRGQVVEAQQDKEVMITKAEGIRQEQILLAEGKKQAQILEAEGKFEAARLESEGNFLLESRAREGEAKGMTAMGEALRENPEGLIILDALEAQTKVAKSIGDSNNTLIIPSETAGLFGVIGSITKTLGMMENGFNFSKSKNTEETKNIKKDKS</sequence>
<dbReference type="PRINTS" id="PR00721">
    <property type="entry name" value="STOMATIN"/>
</dbReference>
<feature type="non-terminal residue" evidence="2">
    <location>
        <position position="1"/>
    </location>
</feature>
<dbReference type="GO" id="GO:0016020">
    <property type="term" value="C:membrane"/>
    <property type="evidence" value="ECO:0007669"/>
    <property type="project" value="InterPro"/>
</dbReference>
<evidence type="ECO:0000259" key="1">
    <source>
        <dbReference type="Pfam" id="PF01145"/>
    </source>
</evidence>
<accession>A0A383AMC6</accession>
<dbReference type="Pfam" id="PF01145">
    <property type="entry name" value="Band_7"/>
    <property type="match status" value="1"/>
</dbReference>
<dbReference type="PANTHER" id="PTHR43327">
    <property type="entry name" value="STOMATIN-LIKE PROTEIN 2, MITOCHONDRIAL"/>
    <property type="match status" value="1"/>
</dbReference>
<gene>
    <name evidence="2" type="ORF">METZ01_LOCUS461573</name>
</gene>
<reference evidence="2" key="1">
    <citation type="submission" date="2018-05" db="EMBL/GenBank/DDBJ databases">
        <authorList>
            <person name="Lanie J.A."/>
            <person name="Ng W.-L."/>
            <person name="Kazmierczak K.M."/>
            <person name="Andrzejewski T.M."/>
            <person name="Davidsen T.M."/>
            <person name="Wayne K.J."/>
            <person name="Tettelin H."/>
            <person name="Glass J.I."/>
            <person name="Rusch D."/>
            <person name="Podicherti R."/>
            <person name="Tsui H.-C.T."/>
            <person name="Winkler M.E."/>
        </authorList>
    </citation>
    <scope>NUCLEOTIDE SEQUENCE</scope>
</reference>